<evidence type="ECO:0000313" key="4">
    <source>
        <dbReference type="Proteomes" id="UP000015105"/>
    </source>
</evidence>
<dbReference type="EnsemblPlants" id="AET5Gv20769500.1">
    <property type="protein sequence ID" value="AET5Gv20769500.1"/>
    <property type="gene ID" value="AET5Gv20769500"/>
</dbReference>
<reference evidence="3" key="5">
    <citation type="journal article" date="2021" name="G3 (Bethesda)">
        <title>Aegilops tauschii genome assembly Aet v5.0 features greater sequence contiguity and improved annotation.</title>
        <authorList>
            <person name="Wang L."/>
            <person name="Zhu T."/>
            <person name="Rodriguez J.C."/>
            <person name="Deal K.R."/>
            <person name="Dubcovsky J."/>
            <person name="McGuire P.E."/>
            <person name="Lux T."/>
            <person name="Spannagl M."/>
            <person name="Mayer K.F.X."/>
            <person name="Baldrich P."/>
            <person name="Meyers B.C."/>
            <person name="Huo N."/>
            <person name="Gu Y.Q."/>
            <person name="Zhou H."/>
            <person name="Devos K.M."/>
            <person name="Bennetzen J.L."/>
            <person name="Unver T."/>
            <person name="Budak H."/>
            <person name="Gulick P.J."/>
            <person name="Galiba G."/>
            <person name="Kalapos B."/>
            <person name="Nelson D.R."/>
            <person name="Li P."/>
            <person name="You F.M."/>
            <person name="Luo M.C."/>
            <person name="Dvorak J."/>
        </authorList>
    </citation>
    <scope>NUCLEOTIDE SEQUENCE [LARGE SCALE GENOMIC DNA]</scope>
    <source>
        <strain evidence="3">cv. AL8/78</strain>
    </source>
</reference>
<dbReference type="PANTHER" id="PTHR33207">
    <property type="entry name" value="F-BOX DOMAIN CONTAINING PROTEIN-RELATED"/>
    <property type="match status" value="1"/>
</dbReference>
<dbReference type="InterPro" id="IPR001810">
    <property type="entry name" value="F-box_dom"/>
</dbReference>
<protein>
    <recommendedName>
        <fullName evidence="2">F-box domain-containing protein</fullName>
    </recommendedName>
</protein>
<accession>A0A453LHH5</accession>
<keyword evidence="4" id="KW-1185">Reference proteome</keyword>
<dbReference type="Gramene" id="AET5Gv20769500.1">
    <property type="protein sequence ID" value="AET5Gv20769500.1"/>
    <property type="gene ID" value="AET5Gv20769500"/>
</dbReference>
<dbReference type="Gene3D" id="1.20.1280.50">
    <property type="match status" value="1"/>
</dbReference>
<reference evidence="3" key="3">
    <citation type="journal article" date="2017" name="Nature">
        <title>Genome sequence of the progenitor of the wheat D genome Aegilops tauschii.</title>
        <authorList>
            <person name="Luo M.C."/>
            <person name="Gu Y.Q."/>
            <person name="Puiu D."/>
            <person name="Wang H."/>
            <person name="Twardziok S.O."/>
            <person name="Deal K.R."/>
            <person name="Huo N."/>
            <person name="Zhu T."/>
            <person name="Wang L."/>
            <person name="Wang Y."/>
            <person name="McGuire P.E."/>
            <person name="Liu S."/>
            <person name="Long H."/>
            <person name="Ramasamy R.K."/>
            <person name="Rodriguez J.C."/>
            <person name="Van S.L."/>
            <person name="Yuan L."/>
            <person name="Wang Z."/>
            <person name="Xia Z."/>
            <person name="Xiao L."/>
            <person name="Anderson O.D."/>
            <person name="Ouyang S."/>
            <person name="Liang Y."/>
            <person name="Zimin A.V."/>
            <person name="Pertea G."/>
            <person name="Qi P."/>
            <person name="Bennetzen J.L."/>
            <person name="Dai X."/>
            <person name="Dawson M.W."/>
            <person name="Muller H.G."/>
            <person name="Kugler K."/>
            <person name="Rivarola-Duarte L."/>
            <person name="Spannagl M."/>
            <person name="Mayer K.F.X."/>
            <person name="Lu F.H."/>
            <person name="Bevan M.W."/>
            <person name="Leroy P."/>
            <person name="Li P."/>
            <person name="You F.M."/>
            <person name="Sun Q."/>
            <person name="Liu Z."/>
            <person name="Lyons E."/>
            <person name="Wicker T."/>
            <person name="Salzberg S.L."/>
            <person name="Devos K.M."/>
            <person name="Dvorak J."/>
        </authorList>
    </citation>
    <scope>NUCLEOTIDE SEQUENCE [LARGE SCALE GENOMIC DNA]</scope>
    <source>
        <strain evidence="3">cv. AL8/78</strain>
    </source>
</reference>
<name>A0A453LHH5_AEGTS</name>
<dbReference type="AlphaFoldDB" id="A0A453LHH5"/>
<dbReference type="Proteomes" id="UP000015105">
    <property type="component" value="Chromosome 5D"/>
</dbReference>
<reference evidence="4" key="2">
    <citation type="journal article" date="2017" name="Nat. Plants">
        <title>The Aegilops tauschii genome reveals multiple impacts of transposons.</title>
        <authorList>
            <person name="Zhao G."/>
            <person name="Zou C."/>
            <person name="Li K."/>
            <person name="Wang K."/>
            <person name="Li T."/>
            <person name="Gao L."/>
            <person name="Zhang X."/>
            <person name="Wang H."/>
            <person name="Yang Z."/>
            <person name="Liu X."/>
            <person name="Jiang W."/>
            <person name="Mao L."/>
            <person name="Kong X."/>
            <person name="Jiao Y."/>
            <person name="Jia J."/>
        </authorList>
    </citation>
    <scope>NUCLEOTIDE SEQUENCE [LARGE SCALE GENOMIC DNA]</scope>
    <source>
        <strain evidence="4">cv. AL8/78</strain>
    </source>
</reference>
<feature type="compositionally biased region" description="Pro residues" evidence="1">
    <location>
        <begin position="230"/>
        <end position="246"/>
    </location>
</feature>
<dbReference type="InterPro" id="IPR036047">
    <property type="entry name" value="F-box-like_dom_sf"/>
</dbReference>
<evidence type="ECO:0000313" key="3">
    <source>
        <dbReference type="EnsemblPlants" id="AET5Gv20769500.1"/>
    </source>
</evidence>
<dbReference type="SUPFAM" id="SSF81383">
    <property type="entry name" value="F-box domain"/>
    <property type="match status" value="1"/>
</dbReference>
<organism evidence="3 4">
    <name type="scientific">Aegilops tauschii subsp. strangulata</name>
    <name type="common">Goatgrass</name>
    <dbReference type="NCBI Taxonomy" id="200361"/>
    <lineage>
        <taxon>Eukaryota</taxon>
        <taxon>Viridiplantae</taxon>
        <taxon>Streptophyta</taxon>
        <taxon>Embryophyta</taxon>
        <taxon>Tracheophyta</taxon>
        <taxon>Spermatophyta</taxon>
        <taxon>Magnoliopsida</taxon>
        <taxon>Liliopsida</taxon>
        <taxon>Poales</taxon>
        <taxon>Poaceae</taxon>
        <taxon>BOP clade</taxon>
        <taxon>Pooideae</taxon>
        <taxon>Triticodae</taxon>
        <taxon>Triticeae</taxon>
        <taxon>Triticinae</taxon>
        <taxon>Aegilops</taxon>
    </lineage>
</organism>
<reference evidence="3" key="4">
    <citation type="submission" date="2019-03" db="UniProtKB">
        <authorList>
            <consortium name="EnsemblPlants"/>
        </authorList>
    </citation>
    <scope>IDENTIFICATION</scope>
</reference>
<feature type="domain" description="F-box" evidence="2">
    <location>
        <begin position="26"/>
        <end position="57"/>
    </location>
</feature>
<evidence type="ECO:0000259" key="2">
    <source>
        <dbReference type="Pfam" id="PF12937"/>
    </source>
</evidence>
<reference evidence="4" key="1">
    <citation type="journal article" date="2014" name="Science">
        <title>Ancient hybridizations among the ancestral genomes of bread wheat.</title>
        <authorList>
            <consortium name="International Wheat Genome Sequencing Consortium,"/>
            <person name="Marcussen T."/>
            <person name="Sandve S.R."/>
            <person name="Heier L."/>
            <person name="Spannagl M."/>
            <person name="Pfeifer M."/>
            <person name="Jakobsen K.S."/>
            <person name="Wulff B.B."/>
            <person name="Steuernagel B."/>
            <person name="Mayer K.F."/>
            <person name="Olsen O.A."/>
        </authorList>
    </citation>
    <scope>NUCLEOTIDE SEQUENCE [LARGE SCALE GENOMIC DNA]</scope>
    <source>
        <strain evidence="4">cv. AL8/78</strain>
    </source>
</reference>
<dbReference type="Pfam" id="PF12937">
    <property type="entry name" value="F-box-like"/>
    <property type="match status" value="1"/>
</dbReference>
<evidence type="ECO:0000256" key="1">
    <source>
        <dbReference type="SAM" id="MobiDB-lite"/>
    </source>
</evidence>
<proteinExistence type="predicted"/>
<feature type="region of interest" description="Disordered" evidence="1">
    <location>
        <begin position="229"/>
        <end position="250"/>
    </location>
</feature>
<sequence>MGGGRRCRKNSRRGSPPAAEIDVLLDDLLELVFLRLPSPANLVRAASTCKRWRRVIAGDGGGLLRRYGTLHGASDDVVGHYCVDDCDGYPYRRRPSLDPVFVPSPSSSSPWADTVAARNLALDFLPRGEFGDSRWELADIRGGLLLVFDRAVAPRLLICDPLRRCYREIPRSAWFHGCHLLGAFLLDGEDADAGISMSNFRVSCMLYCFRNRNGSVKFRFWSRGQRLVPGPVPSRPPPASGPPPPDVAACQSARTWSWNPSILQGATTGPPTGRSETTFFFLWTRTPPSLPVFSWWTTRSTPRSGRSATPRGTRTRCRGHLRSKLACPSCIRRLRIGHGVVPGSELHSTMHIICVCL</sequence>